<dbReference type="InterPro" id="IPR000923">
    <property type="entry name" value="BlueCu_1"/>
</dbReference>
<proteinExistence type="predicted"/>
<keyword evidence="1" id="KW-0479">Metal-binding</keyword>
<organism evidence="6 7">
    <name type="scientific">Alicyclobacillus sacchari</name>
    <dbReference type="NCBI Taxonomy" id="392010"/>
    <lineage>
        <taxon>Bacteria</taxon>
        <taxon>Bacillati</taxon>
        <taxon>Bacillota</taxon>
        <taxon>Bacilli</taxon>
        <taxon>Bacillales</taxon>
        <taxon>Alicyclobacillaceae</taxon>
        <taxon>Alicyclobacillus</taxon>
    </lineage>
</organism>
<accession>A0A4R8LN89</accession>
<reference evidence="6 7" key="1">
    <citation type="submission" date="2019-03" db="EMBL/GenBank/DDBJ databases">
        <title>Genomic Encyclopedia of Type Strains, Phase IV (KMG-IV): sequencing the most valuable type-strain genomes for metagenomic binning, comparative biology and taxonomic classification.</title>
        <authorList>
            <person name="Goeker M."/>
        </authorList>
    </citation>
    <scope>NUCLEOTIDE SEQUENCE [LARGE SCALE GENOMIC DNA]</scope>
    <source>
        <strain evidence="6 7">DSM 17974</strain>
    </source>
</reference>
<dbReference type="Pfam" id="PF00127">
    <property type="entry name" value="Copper-bind"/>
    <property type="match status" value="1"/>
</dbReference>
<comment type="caution">
    <text evidence="6">The sequence shown here is derived from an EMBL/GenBank/DDBJ whole genome shotgun (WGS) entry which is preliminary data.</text>
</comment>
<feature type="domain" description="Blue (type 1) copper" evidence="5">
    <location>
        <begin position="62"/>
        <end position="157"/>
    </location>
</feature>
<protein>
    <submittedName>
        <fullName evidence="6">Plastocyanin</fullName>
    </submittedName>
</protein>
<dbReference type="InterPro" id="IPR008972">
    <property type="entry name" value="Cupredoxin"/>
</dbReference>
<feature type="compositionally biased region" description="Low complexity" evidence="3">
    <location>
        <begin position="574"/>
        <end position="600"/>
    </location>
</feature>
<evidence type="ECO:0000259" key="5">
    <source>
        <dbReference type="Pfam" id="PF00127"/>
    </source>
</evidence>
<dbReference type="PANTHER" id="PTHR36507:SF1">
    <property type="entry name" value="BLL1555 PROTEIN"/>
    <property type="match status" value="1"/>
</dbReference>
<keyword evidence="7" id="KW-1185">Reference proteome</keyword>
<evidence type="ECO:0000313" key="7">
    <source>
        <dbReference type="Proteomes" id="UP000294581"/>
    </source>
</evidence>
<dbReference type="GO" id="GO:0009055">
    <property type="term" value="F:electron transfer activity"/>
    <property type="evidence" value="ECO:0007669"/>
    <property type="project" value="InterPro"/>
</dbReference>
<dbReference type="AlphaFoldDB" id="A0A4R8LN89"/>
<dbReference type="PANTHER" id="PTHR36507">
    <property type="entry name" value="BLL1555 PROTEIN"/>
    <property type="match status" value="1"/>
</dbReference>
<evidence type="ECO:0000256" key="3">
    <source>
        <dbReference type="SAM" id="MobiDB-lite"/>
    </source>
</evidence>
<keyword evidence="2" id="KW-0186">Copper</keyword>
<evidence type="ECO:0000313" key="6">
    <source>
        <dbReference type="EMBL" id="TDY45221.1"/>
    </source>
</evidence>
<gene>
    <name evidence="6" type="ORF">C7445_10831</name>
</gene>
<dbReference type="OrthoDB" id="9757546at2"/>
<dbReference type="GO" id="GO:0005507">
    <property type="term" value="F:copper ion binding"/>
    <property type="evidence" value="ECO:0007669"/>
    <property type="project" value="InterPro"/>
</dbReference>
<feature type="region of interest" description="Disordered" evidence="3">
    <location>
        <begin position="563"/>
        <end position="600"/>
    </location>
</feature>
<dbReference type="Gene3D" id="2.60.40.420">
    <property type="entry name" value="Cupredoxins - blue copper proteins"/>
    <property type="match status" value="2"/>
</dbReference>
<dbReference type="RefSeq" id="WP_134159765.1">
    <property type="nucleotide sequence ID" value="NZ_SORF01000008.1"/>
</dbReference>
<name>A0A4R8LN89_9BACL</name>
<dbReference type="Proteomes" id="UP000294581">
    <property type="component" value="Unassembled WGS sequence"/>
</dbReference>
<dbReference type="SUPFAM" id="SSF49503">
    <property type="entry name" value="Cupredoxins"/>
    <property type="match status" value="2"/>
</dbReference>
<keyword evidence="4" id="KW-0732">Signal</keyword>
<sequence>MNRAHLLHAGAVGLAVVAALSFSTMPVLADTANTTSSTSAATTSTGVTWTVDAGAMSKSGVMAMAFFPNVITIDAGDTITFEGAGHTVSFPGADGKLPASTSPAAQAPAGGSTYDGTSFTSSGLLIGKPYTLTFTKPGVYPYYCLLHPGMMGVVIVNPAGTPYPMTQAQYNAEGQSEQQADFTAGDQAVSSFQLKAQKNPNGTTTYFAQTDAPEPQTYTFDLSAQNSSTVRGSALIAFSLPPSQSNPETTYSIAVKLAGLTPGQSYTAVLSEGTSGSGVTVPQSQFGTVTVNADGTGTVTGSVNAMALPQGVWTLDIEDATHHIVASGRIDHPSWAYERFLPDTLHIHTGDTVVWTQTGINEVHTVTFLPSGWSDIPNESLMPVPYGGHIYAGTGFYNSGFMVPGATYDLTFIKSGNFAYRCLLHDVMGMLGTVDVTPQPNVLTIALNNSVDNVPSRTVGKTTYVPIWYVMHMLQSQGLHSTWNGSDWKVSSTTPINAHSQAGSSGNIHLYLNNQLLFSGDSQVWSLNGHATTFVPVHQVVGALQSLGFDAAFDGSTLDMTPQAHAGSVPAPTAAQSMGTGGSQSSSASGTSGNAMSGMN</sequence>
<evidence type="ECO:0000256" key="1">
    <source>
        <dbReference type="ARBA" id="ARBA00022723"/>
    </source>
</evidence>
<evidence type="ECO:0000256" key="4">
    <source>
        <dbReference type="SAM" id="SignalP"/>
    </source>
</evidence>
<dbReference type="InterPro" id="IPR052721">
    <property type="entry name" value="ET_Amicyanin"/>
</dbReference>
<feature type="chain" id="PRO_5020407472" evidence="4">
    <location>
        <begin position="30"/>
        <end position="600"/>
    </location>
</feature>
<evidence type="ECO:0000256" key="2">
    <source>
        <dbReference type="ARBA" id="ARBA00023008"/>
    </source>
</evidence>
<dbReference type="EMBL" id="SORF01000008">
    <property type="protein sequence ID" value="TDY45221.1"/>
    <property type="molecule type" value="Genomic_DNA"/>
</dbReference>
<feature type="signal peptide" evidence="4">
    <location>
        <begin position="1"/>
        <end position="29"/>
    </location>
</feature>